<dbReference type="InterPro" id="IPR042070">
    <property type="entry name" value="PucR_C-HTH_sf"/>
</dbReference>
<dbReference type="Proteomes" id="UP001164803">
    <property type="component" value="Chromosome"/>
</dbReference>
<keyword evidence="3" id="KW-1185">Reference proteome</keyword>
<name>A0ABY6Z898_9BACL</name>
<dbReference type="EMBL" id="CP104064">
    <property type="protein sequence ID" value="WAH38396.1"/>
    <property type="molecule type" value="Genomic_DNA"/>
</dbReference>
<dbReference type="RefSeq" id="WP_268045962.1">
    <property type="nucleotide sequence ID" value="NZ_CP104064.1"/>
</dbReference>
<evidence type="ECO:0000313" key="3">
    <source>
        <dbReference type="Proteomes" id="UP001164803"/>
    </source>
</evidence>
<reference evidence="2" key="1">
    <citation type="submission" date="2022-08" db="EMBL/GenBank/DDBJ databases">
        <title>Alicyclobacillus dauci DSM2870, complete genome.</title>
        <authorList>
            <person name="Wang Q."/>
            <person name="Cai R."/>
            <person name="Wang Z."/>
        </authorList>
    </citation>
    <scope>NUCLEOTIDE SEQUENCE</scope>
    <source>
        <strain evidence="2">DSM 28700</strain>
    </source>
</reference>
<dbReference type="InterPro" id="IPR025736">
    <property type="entry name" value="PucR_C-HTH_dom"/>
</dbReference>
<gene>
    <name evidence="2" type="ORF">NZD86_07930</name>
</gene>
<feature type="domain" description="PucR C-terminal helix-turn-helix" evidence="1">
    <location>
        <begin position="297"/>
        <end position="350"/>
    </location>
</feature>
<evidence type="ECO:0000259" key="1">
    <source>
        <dbReference type="Pfam" id="PF13556"/>
    </source>
</evidence>
<dbReference type="PANTHER" id="PTHR33744">
    <property type="entry name" value="CARBOHYDRATE DIACID REGULATOR"/>
    <property type="match status" value="1"/>
</dbReference>
<dbReference type="Pfam" id="PF13556">
    <property type="entry name" value="HTH_30"/>
    <property type="match status" value="1"/>
</dbReference>
<dbReference type="PANTHER" id="PTHR33744:SF16">
    <property type="entry name" value="CARBOHYDRATE DIACID REGULATOR"/>
    <property type="match status" value="1"/>
</dbReference>
<dbReference type="InterPro" id="IPR051448">
    <property type="entry name" value="CdaR-like_regulators"/>
</dbReference>
<proteinExistence type="predicted"/>
<evidence type="ECO:0000313" key="2">
    <source>
        <dbReference type="EMBL" id="WAH38396.1"/>
    </source>
</evidence>
<sequence>MAWWKEPVERWKNALGLNYVVEPTTEDPSHGTGSWWFEEDRWYFQLEPFTRIGFLDWDAPASVREALGWTILHTKPATTSATNEVNIHYGSLVDLDVTALSHEVGKSKAPYIPGAEHWVYPGYLFILRRKRVGDADSRDTGLQWGQVVPDVISATFGQVWHANVGEMNDIIFYVPLVQLEEALVDLPETAEAQSVVQSLSSLANLISMAIAEDALIDARVSVSKLIATPFDVHSGVVTALLALRLASSIKQNATVYGEHPLQLLMHLISKEVRQSFIHVLMERSATPMEEWPEDWLDIVQGVVRANLNVSEAARHLYVHRNTLLNKIERIHQLTGYDVRDVSDAMILYLASWMQPQQLARKSK</sequence>
<accession>A0ABY6Z898</accession>
<organism evidence="2 3">
    <name type="scientific">Alicyclobacillus dauci</name>
    <dbReference type="NCBI Taxonomy" id="1475485"/>
    <lineage>
        <taxon>Bacteria</taxon>
        <taxon>Bacillati</taxon>
        <taxon>Bacillota</taxon>
        <taxon>Bacilli</taxon>
        <taxon>Bacillales</taxon>
        <taxon>Alicyclobacillaceae</taxon>
        <taxon>Alicyclobacillus</taxon>
    </lineage>
</organism>
<protein>
    <submittedName>
        <fullName evidence="2">Helix-turn-helix domain-containing protein</fullName>
    </submittedName>
</protein>
<dbReference type="InterPro" id="IPR009057">
    <property type="entry name" value="Homeodomain-like_sf"/>
</dbReference>
<dbReference type="SUPFAM" id="SSF46689">
    <property type="entry name" value="Homeodomain-like"/>
    <property type="match status" value="1"/>
</dbReference>
<dbReference type="Gene3D" id="1.10.10.2840">
    <property type="entry name" value="PucR C-terminal helix-turn-helix domain"/>
    <property type="match status" value="1"/>
</dbReference>